<dbReference type="EC" id="2.7.13.3" evidence="2"/>
<dbReference type="GO" id="GO:0006355">
    <property type="term" value="P:regulation of DNA-templated transcription"/>
    <property type="evidence" value="ECO:0007669"/>
    <property type="project" value="InterPro"/>
</dbReference>
<dbReference type="Gene3D" id="3.30.565.10">
    <property type="entry name" value="Histidine kinase-like ATPase, C-terminal domain"/>
    <property type="match status" value="1"/>
</dbReference>
<sequence length="474" mass="49937">MNAIPAAVQVSEALLAELFARVDKQDERIRRLDSLVRGLPHAPDEPAVKSSPAAETKRIATVAEPTPPVIRWPTRAGRADARAVPPAAADDQLRAVAAAAGAGALVGTDESGIVRVWTPAAVDLFGWSAREAVGSPPMFLPDDKVMEHADLARGDALASGPELATVRKRKDGGLVSVWATAIPSPCGGTVFRFRVRMETTVDYAFPPPAESHPAFPFPPPKTVPDVGRAVLPAASTESADARGFVALGRVVAGVVHDFNNMLSVIQGNAELLAEQFAQGTEQRTAAETIAATADVAAGVVRHLMTVARPEPGIPPRTDPNLLLKRLDRLVRAIVGARVRVTIAPTLDAGFAKVAAAEFTQIVLNLTTNARDAMPTGGTLTVRTAVQAIPADRPGWPARVPAGMFVVLTVIDTGTGMDEATLHRAFDPYFTTKPGTGTGIGLMAVRDIVTQAGGHIEIQTEVDWGTQVRVYLPKA</sequence>
<evidence type="ECO:0000256" key="7">
    <source>
        <dbReference type="ARBA" id="ARBA00022840"/>
    </source>
</evidence>
<dbReference type="SUPFAM" id="SSF47384">
    <property type="entry name" value="Homodimeric domain of signal transducing histidine kinase"/>
    <property type="match status" value="1"/>
</dbReference>
<dbReference type="SUPFAM" id="SSF55874">
    <property type="entry name" value="ATPase domain of HSP90 chaperone/DNA topoisomerase II/histidine kinase"/>
    <property type="match status" value="1"/>
</dbReference>
<evidence type="ECO:0000313" key="12">
    <source>
        <dbReference type="Proteomes" id="UP000214646"/>
    </source>
</evidence>
<dbReference type="PANTHER" id="PTHR43065:SF46">
    <property type="entry name" value="C4-DICARBOXYLATE TRANSPORT SENSOR PROTEIN DCTB"/>
    <property type="match status" value="1"/>
</dbReference>
<dbReference type="SUPFAM" id="SSF55785">
    <property type="entry name" value="PYP-like sensor domain (PAS domain)"/>
    <property type="match status" value="1"/>
</dbReference>
<dbReference type="SMART" id="SM00387">
    <property type="entry name" value="HATPase_c"/>
    <property type="match status" value="1"/>
</dbReference>
<dbReference type="RefSeq" id="WP_088255011.1">
    <property type="nucleotide sequence ID" value="NZ_NIDE01000005.1"/>
</dbReference>
<dbReference type="Gene3D" id="1.10.287.130">
    <property type="match status" value="1"/>
</dbReference>
<evidence type="ECO:0000313" key="11">
    <source>
        <dbReference type="EMBL" id="OWK41756.1"/>
    </source>
</evidence>
<evidence type="ECO:0000259" key="10">
    <source>
        <dbReference type="PROSITE" id="PS50112"/>
    </source>
</evidence>
<dbReference type="Pfam" id="PF00989">
    <property type="entry name" value="PAS"/>
    <property type="match status" value="1"/>
</dbReference>
<dbReference type="PROSITE" id="PS50112">
    <property type="entry name" value="PAS"/>
    <property type="match status" value="1"/>
</dbReference>
<evidence type="ECO:0000256" key="5">
    <source>
        <dbReference type="ARBA" id="ARBA00022741"/>
    </source>
</evidence>
<evidence type="ECO:0000256" key="6">
    <source>
        <dbReference type="ARBA" id="ARBA00022777"/>
    </source>
</evidence>
<dbReference type="InterPro" id="IPR003661">
    <property type="entry name" value="HisK_dim/P_dom"/>
</dbReference>
<dbReference type="Pfam" id="PF00512">
    <property type="entry name" value="HisKA"/>
    <property type="match status" value="1"/>
</dbReference>
<dbReference type="AlphaFoldDB" id="A0A225DVU3"/>
<dbReference type="Gene3D" id="3.30.450.20">
    <property type="entry name" value="PAS domain"/>
    <property type="match status" value="1"/>
</dbReference>
<dbReference type="InterPro" id="IPR035965">
    <property type="entry name" value="PAS-like_dom_sf"/>
</dbReference>
<comment type="catalytic activity">
    <reaction evidence="1">
        <text>ATP + protein L-histidine = ADP + protein N-phospho-L-histidine.</text>
        <dbReference type="EC" id="2.7.13.3"/>
    </reaction>
</comment>
<keyword evidence="7" id="KW-0067">ATP-binding</keyword>
<proteinExistence type="predicted"/>
<dbReference type="GO" id="GO:0000155">
    <property type="term" value="F:phosphorelay sensor kinase activity"/>
    <property type="evidence" value="ECO:0007669"/>
    <property type="project" value="InterPro"/>
</dbReference>
<evidence type="ECO:0000256" key="4">
    <source>
        <dbReference type="ARBA" id="ARBA00022679"/>
    </source>
</evidence>
<dbReference type="CDD" id="cd00082">
    <property type="entry name" value="HisKA"/>
    <property type="match status" value="1"/>
</dbReference>
<evidence type="ECO:0000259" key="9">
    <source>
        <dbReference type="PROSITE" id="PS50109"/>
    </source>
</evidence>
<dbReference type="InterPro" id="IPR036097">
    <property type="entry name" value="HisK_dim/P_sf"/>
</dbReference>
<organism evidence="11 12">
    <name type="scientific">Fimbriiglobus ruber</name>
    <dbReference type="NCBI Taxonomy" id="1908690"/>
    <lineage>
        <taxon>Bacteria</taxon>
        <taxon>Pseudomonadati</taxon>
        <taxon>Planctomycetota</taxon>
        <taxon>Planctomycetia</taxon>
        <taxon>Gemmatales</taxon>
        <taxon>Gemmataceae</taxon>
        <taxon>Fimbriiglobus</taxon>
    </lineage>
</organism>
<dbReference type="CDD" id="cd00130">
    <property type="entry name" value="PAS"/>
    <property type="match status" value="1"/>
</dbReference>
<protein>
    <recommendedName>
        <fullName evidence="2">histidine kinase</fullName>
        <ecNumber evidence="2">2.7.13.3</ecNumber>
    </recommendedName>
</protein>
<dbReference type="Pfam" id="PF02518">
    <property type="entry name" value="HATPase_c"/>
    <property type="match status" value="1"/>
</dbReference>
<dbReference type="InterPro" id="IPR004358">
    <property type="entry name" value="Sig_transdc_His_kin-like_C"/>
</dbReference>
<dbReference type="InterPro" id="IPR003594">
    <property type="entry name" value="HATPase_dom"/>
</dbReference>
<dbReference type="InterPro" id="IPR036890">
    <property type="entry name" value="HATPase_C_sf"/>
</dbReference>
<keyword evidence="5" id="KW-0547">Nucleotide-binding</keyword>
<dbReference type="OrthoDB" id="9815750at2"/>
<name>A0A225DVU3_9BACT</name>
<dbReference type="GO" id="GO:0005524">
    <property type="term" value="F:ATP binding"/>
    <property type="evidence" value="ECO:0007669"/>
    <property type="project" value="UniProtKB-KW"/>
</dbReference>
<evidence type="ECO:0000256" key="2">
    <source>
        <dbReference type="ARBA" id="ARBA00012438"/>
    </source>
</evidence>
<keyword evidence="4" id="KW-0808">Transferase</keyword>
<feature type="domain" description="PAS" evidence="10">
    <location>
        <begin position="89"/>
        <end position="134"/>
    </location>
</feature>
<dbReference type="EMBL" id="NIDE01000005">
    <property type="protein sequence ID" value="OWK41756.1"/>
    <property type="molecule type" value="Genomic_DNA"/>
</dbReference>
<keyword evidence="6 11" id="KW-0418">Kinase</keyword>
<dbReference type="InterPro" id="IPR005467">
    <property type="entry name" value="His_kinase_dom"/>
</dbReference>
<comment type="caution">
    <text evidence="11">The sequence shown here is derived from an EMBL/GenBank/DDBJ whole genome shotgun (WGS) entry which is preliminary data.</text>
</comment>
<feature type="domain" description="Histidine kinase" evidence="9">
    <location>
        <begin position="253"/>
        <end position="474"/>
    </location>
</feature>
<dbReference type="Proteomes" id="UP000214646">
    <property type="component" value="Unassembled WGS sequence"/>
</dbReference>
<dbReference type="InterPro" id="IPR013767">
    <property type="entry name" value="PAS_fold"/>
</dbReference>
<keyword evidence="3" id="KW-0597">Phosphoprotein</keyword>
<evidence type="ECO:0000256" key="1">
    <source>
        <dbReference type="ARBA" id="ARBA00000085"/>
    </source>
</evidence>
<evidence type="ECO:0000256" key="3">
    <source>
        <dbReference type="ARBA" id="ARBA00022553"/>
    </source>
</evidence>
<reference evidence="12" key="1">
    <citation type="submission" date="2017-06" db="EMBL/GenBank/DDBJ databases">
        <title>Genome analysis of Fimbriiglobus ruber SP5, the first member of the order Planctomycetales with confirmed chitinolytic capability.</title>
        <authorList>
            <person name="Ravin N.V."/>
            <person name="Rakitin A.L."/>
            <person name="Ivanova A.A."/>
            <person name="Beletsky A.V."/>
            <person name="Kulichevskaya I.S."/>
            <person name="Mardanov A.V."/>
            <person name="Dedysh S.N."/>
        </authorList>
    </citation>
    <scope>NUCLEOTIDE SEQUENCE [LARGE SCALE GENOMIC DNA]</scope>
    <source>
        <strain evidence="12">SP5</strain>
    </source>
</reference>
<dbReference type="PRINTS" id="PR00344">
    <property type="entry name" value="BCTRLSENSOR"/>
</dbReference>
<keyword evidence="8" id="KW-0902">Two-component regulatory system</keyword>
<dbReference type="InterPro" id="IPR000014">
    <property type="entry name" value="PAS"/>
</dbReference>
<accession>A0A225DVU3</accession>
<dbReference type="SMART" id="SM00388">
    <property type="entry name" value="HisKA"/>
    <property type="match status" value="1"/>
</dbReference>
<keyword evidence="12" id="KW-1185">Reference proteome</keyword>
<dbReference type="PANTHER" id="PTHR43065">
    <property type="entry name" value="SENSOR HISTIDINE KINASE"/>
    <property type="match status" value="1"/>
</dbReference>
<evidence type="ECO:0000256" key="8">
    <source>
        <dbReference type="ARBA" id="ARBA00023012"/>
    </source>
</evidence>
<dbReference type="PROSITE" id="PS50109">
    <property type="entry name" value="HIS_KIN"/>
    <property type="match status" value="1"/>
</dbReference>
<gene>
    <name evidence="11" type="ORF">FRUB_03834</name>
</gene>